<sequence>MEIISLTYPLDRMPALLQGKSLAVAIGHFDGVHLGHQDVIRTAVATAKQEGILSAVMTFHPHPKEVLGQGDYYHRSLTPLQDKTALFERLGVDIAFVVAFDTTFASVMPEQFVNEILRPLHAKHVVVGFDFTFGHKGQGNAKHMLELCKPDITVQIVEPLCLKGSKVSSSSVRAALAEGNVTEAAELLGRPYEVTGIVVDGDKRGRTIGFPTANVSPSSPYVLPAYGVYAISVDRNGETYYGVLNLGFKPTFNAPGGEATLEAHLFDFAGNLYGERLTVRFHSFIRNEQKFNSIHELVEQIHRDSETARQLFQLKS</sequence>
<dbReference type="CDD" id="cd02064">
    <property type="entry name" value="FAD_synthetase_N"/>
    <property type="match status" value="1"/>
</dbReference>
<comment type="pathway">
    <text evidence="2 15">Cofactor biosynthesis; FAD biosynthesis; FAD from FMN: step 1/1.</text>
</comment>
<dbReference type="SUPFAM" id="SSF52374">
    <property type="entry name" value="Nucleotidylyl transferase"/>
    <property type="match status" value="1"/>
</dbReference>
<dbReference type="NCBIfam" id="NF004162">
    <property type="entry name" value="PRK05627.1-5"/>
    <property type="match status" value="1"/>
</dbReference>
<keyword evidence="12" id="KW-0511">Multifunctional enzyme</keyword>
<dbReference type="AlphaFoldDB" id="A0A4P6F5G1"/>
<dbReference type="Gene3D" id="3.40.50.620">
    <property type="entry name" value="HUPs"/>
    <property type="match status" value="1"/>
</dbReference>
<evidence type="ECO:0000256" key="10">
    <source>
        <dbReference type="ARBA" id="ARBA00022827"/>
    </source>
</evidence>
<keyword evidence="8 15" id="KW-0547">Nucleotide-binding</keyword>
<keyword evidence="10 15" id="KW-0274">FAD</keyword>
<keyword evidence="11 15" id="KW-0067">ATP-binding</keyword>
<keyword evidence="6 15" id="KW-0808">Transferase</keyword>
<dbReference type="KEGG" id="pprt:ET464_03825"/>
<keyword evidence="4 15" id="KW-0285">Flavoprotein</keyword>
<dbReference type="EC" id="2.7.7.2" evidence="15"/>
<dbReference type="GO" id="GO:0005524">
    <property type="term" value="F:ATP binding"/>
    <property type="evidence" value="ECO:0007669"/>
    <property type="project" value="UniProtKB-UniRule"/>
</dbReference>
<dbReference type="OrthoDB" id="9803667at2"/>
<keyword evidence="9 15" id="KW-0418">Kinase</keyword>
<dbReference type="FunFam" id="2.40.30.30:FF:000003">
    <property type="entry name" value="Riboflavin biosynthesis protein"/>
    <property type="match status" value="1"/>
</dbReference>
<dbReference type="Pfam" id="PF06574">
    <property type="entry name" value="FAD_syn"/>
    <property type="match status" value="1"/>
</dbReference>
<dbReference type="GO" id="GO:0009231">
    <property type="term" value="P:riboflavin biosynthetic process"/>
    <property type="evidence" value="ECO:0007669"/>
    <property type="project" value="InterPro"/>
</dbReference>
<name>A0A4P6F5G1_9BACL</name>
<evidence type="ECO:0000256" key="4">
    <source>
        <dbReference type="ARBA" id="ARBA00022630"/>
    </source>
</evidence>
<dbReference type="InterPro" id="IPR002606">
    <property type="entry name" value="Riboflavin_kinase_bac"/>
</dbReference>
<comment type="function">
    <text evidence="1">Catalyzes the phosphorylation of riboflavin to FMN followed by the adenylation of FMN to FAD.</text>
</comment>
<evidence type="ECO:0000256" key="8">
    <source>
        <dbReference type="ARBA" id="ARBA00022741"/>
    </source>
</evidence>
<evidence type="ECO:0000256" key="15">
    <source>
        <dbReference type="PIRNR" id="PIRNR004491"/>
    </source>
</evidence>
<dbReference type="GO" id="GO:0006747">
    <property type="term" value="P:FAD biosynthetic process"/>
    <property type="evidence" value="ECO:0007669"/>
    <property type="project" value="UniProtKB-UniRule"/>
</dbReference>
<evidence type="ECO:0000256" key="13">
    <source>
        <dbReference type="ARBA" id="ARBA00047880"/>
    </source>
</evidence>
<evidence type="ECO:0000256" key="1">
    <source>
        <dbReference type="ARBA" id="ARBA00002121"/>
    </source>
</evidence>
<evidence type="ECO:0000256" key="2">
    <source>
        <dbReference type="ARBA" id="ARBA00004726"/>
    </source>
</evidence>
<dbReference type="NCBIfam" id="NF004160">
    <property type="entry name" value="PRK05627.1-3"/>
    <property type="match status" value="1"/>
</dbReference>
<dbReference type="NCBIfam" id="TIGR00083">
    <property type="entry name" value="ribF"/>
    <property type="match status" value="1"/>
</dbReference>
<gene>
    <name evidence="17" type="ORF">ET464_03825</name>
</gene>
<dbReference type="FunFam" id="3.40.50.620:FF:000021">
    <property type="entry name" value="Riboflavin biosynthesis protein"/>
    <property type="match status" value="1"/>
</dbReference>
<dbReference type="UniPathway" id="UPA00277">
    <property type="reaction ID" value="UER00407"/>
</dbReference>
<evidence type="ECO:0000256" key="3">
    <source>
        <dbReference type="ARBA" id="ARBA00005201"/>
    </source>
</evidence>
<feature type="domain" description="Riboflavin kinase" evidence="16">
    <location>
        <begin position="187"/>
        <end position="313"/>
    </location>
</feature>
<dbReference type="EC" id="2.7.1.26" evidence="15"/>
<evidence type="ECO:0000256" key="12">
    <source>
        <dbReference type="ARBA" id="ARBA00023268"/>
    </source>
</evidence>
<evidence type="ECO:0000256" key="9">
    <source>
        <dbReference type="ARBA" id="ARBA00022777"/>
    </source>
</evidence>
<evidence type="ECO:0000256" key="5">
    <source>
        <dbReference type="ARBA" id="ARBA00022643"/>
    </source>
</evidence>
<accession>A0A4P6F5G1</accession>
<evidence type="ECO:0000313" key="18">
    <source>
        <dbReference type="Proteomes" id="UP000293568"/>
    </source>
</evidence>
<dbReference type="InterPro" id="IPR023465">
    <property type="entry name" value="Riboflavin_kinase_dom_sf"/>
</dbReference>
<dbReference type="EMBL" id="CP035492">
    <property type="protein sequence ID" value="QAY65638.1"/>
    <property type="molecule type" value="Genomic_DNA"/>
</dbReference>
<dbReference type="SUPFAM" id="SSF82114">
    <property type="entry name" value="Riboflavin kinase-like"/>
    <property type="match status" value="1"/>
</dbReference>
<evidence type="ECO:0000313" key="17">
    <source>
        <dbReference type="EMBL" id="QAY65638.1"/>
    </source>
</evidence>
<evidence type="ECO:0000256" key="6">
    <source>
        <dbReference type="ARBA" id="ARBA00022679"/>
    </source>
</evidence>
<dbReference type="Gene3D" id="2.40.30.30">
    <property type="entry name" value="Riboflavin kinase-like"/>
    <property type="match status" value="1"/>
</dbReference>
<protein>
    <recommendedName>
        <fullName evidence="15">Riboflavin biosynthesis protein</fullName>
    </recommendedName>
    <domain>
        <recommendedName>
            <fullName evidence="15">Riboflavin kinase</fullName>
            <ecNumber evidence="15">2.7.1.26</ecNumber>
        </recommendedName>
        <alternativeName>
            <fullName evidence="15">Flavokinase</fullName>
        </alternativeName>
    </domain>
    <domain>
        <recommendedName>
            <fullName evidence="15">FMN adenylyltransferase</fullName>
            <ecNumber evidence="15">2.7.7.2</ecNumber>
        </recommendedName>
        <alternativeName>
            <fullName evidence="15">FAD pyrophosphorylase</fullName>
        </alternativeName>
        <alternativeName>
            <fullName evidence="15">FAD synthase</fullName>
        </alternativeName>
    </domain>
</protein>
<evidence type="ECO:0000256" key="7">
    <source>
        <dbReference type="ARBA" id="ARBA00022695"/>
    </source>
</evidence>
<evidence type="ECO:0000259" key="16">
    <source>
        <dbReference type="SMART" id="SM00904"/>
    </source>
</evidence>
<comment type="catalytic activity">
    <reaction evidence="14 15">
        <text>FMN + ATP + H(+) = FAD + diphosphate</text>
        <dbReference type="Rhea" id="RHEA:17237"/>
        <dbReference type="ChEBI" id="CHEBI:15378"/>
        <dbReference type="ChEBI" id="CHEBI:30616"/>
        <dbReference type="ChEBI" id="CHEBI:33019"/>
        <dbReference type="ChEBI" id="CHEBI:57692"/>
        <dbReference type="ChEBI" id="CHEBI:58210"/>
        <dbReference type="EC" id="2.7.7.2"/>
    </reaction>
</comment>
<dbReference type="GO" id="GO:0003919">
    <property type="term" value="F:FMN adenylyltransferase activity"/>
    <property type="evidence" value="ECO:0007669"/>
    <property type="project" value="UniProtKB-UniRule"/>
</dbReference>
<dbReference type="PANTHER" id="PTHR22749:SF6">
    <property type="entry name" value="RIBOFLAVIN KINASE"/>
    <property type="match status" value="1"/>
</dbReference>
<dbReference type="InterPro" id="IPR015865">
    <property type="entry name" value="Riboflavin_kinase_bac/euk"/>
</dbReference>
<dbReference type="PIRSF" id="PIRSF004491">
    <property type="entry name" value="FAD_Synth"/>
    <property type="match status" value="1"/>
</dbReference>
<dbReference type="GO" id="GO:0008531">
    <property type="term" value="F:riboflavin kinase activity"/>
    <property type="evidence" value="ECO:0007669"/>
    <property type="project" value="UniProtKB-UniRule"/>
</dbReference>
<keyword evidence="18" id="KW-1185">Reference proteome</keyword>
<dbReference type="Proteomes" id="UP000293568">
    <property type="component" value="Chromosome"/>
</dbReference>
<comment type="similarity">
    <text evidence="15">Belongs to the ribF family.</text>
</comment>
<dbReference type="SMART" id="SM00904">
    <property type="entry name" value="Flavokinase"/>
    <property type="match status" value="1"/>
</dbReference>
<keyword evidence="7 15" id="KW-0548">Nucleotidyltransferase</keyword>
<dbReference type="PANTHER" id="PTHR22749">
    <property type="entry name" value="RIBOFLAVIN KINASE/FMN ADENYLYLTRANSFERASE"/>
    <property type="match status" value="1"/>
</dbReference>
<dbReference type="UniPathway" id="UPA00276">
    <property type="reaction ID" value="UER00406"/>
</dbReference>
<dbReference type="GO" id="GO:0009398">
    <property type="term" value="P:FMN biosynthetic process"/>
    <property type="evidence" value="ECO:0007669"/>
    <property type="project" value="UniProtKB-UniRule"/>
</dbReference>
<proteinExistence type="inferred from homology"/>
<comment type="catalytic activity">
    <reaction evidence="13 15">
        <text>riboflavin + ATP = FMN + ADP + H(+)</text>
        <dbReference type="Rhea" id="RHEA:14357"/>
        <dbReference type="ChEBI" id="CHEBI:15378"/>
        <dbReference type="ChEBI" id="CHEBI:30616"/>
        <dbReference type="ChEBI" id="CHEBI:57986"/>
        <dbReference type="ChEBI" id="CHEBI:58210"/>
        <dbReference type="ChEBI" id="CHEBI:456216"/>
        <dbReference type="EC" id="2.7.1.26"/>
    </reaction>
</comment>
<organism evidence="17 18">
    <name type="scientific">Paenibacillus protaetiae</name>
    <dbReference type="NCBI Taxonomy" id="2509456"/>
    <lineage>
        <taxon>Bacteria</taxon>
        <taxon>Bacillati</taxon>
        <taxon>Bacillota</taxon>
        <taxon>Bacilli</taxon>
        <taxon>Bacillales</taxon>
        <taxon>Paenibacillaceae</taxon>
        <taxon>Paenibacillus</taxon>
    </lineage>
</organism>
<dbReference type="Pfam" id="PF01687">
    <property type="entry name" value="Flavokinase"/>
    <property type="match status" value="1"/>
</dbReference>
<dbReference type="RefSeq" id="WP_129438393.1">
    <property type="nucleotide sequence ID" value="NZ_CP035492.1"/>
</dbReference>
<reference evidence="17 18" key="1">
    <citation type="submission" date="2019-01" db="EMBL/GenBank/DDBJ databases">
        <title>Genome sequencing of strain FW100M-2.</title>
        <authorList>
            <person name="Heo J."/>
            <person name="Kim S.-J."/>
            <person name="Kim J.-S."/>
            <person name="Hong S.-B."/>
            <person name="Kwon S.-W."/>
        </authorList>
    </citation>
    <scope>NUCLEOTIDE SEQUENCE [LARGE SCALE GENOMIC DNA]</scope>
    <source>
        <strain evidence="17 18">FW100M-2</strain>
    </source>
</reference>
<evidence type="ECO:0000256" key="14">
    <source>
        <dbReference type="ARBA" id="ARBA00049494"/>
    </source>
</evidence>
<dbReference type="InterPro" id="IPR015864">
    <property type="entry name" value="FAD_synthase"/>
</dbReference>
<dbReference type="InterPro" id="IPR023468">
    <property type="entry name" value="Riboflavin_kinase"/>
</dbReference>
<keyword evidence="5 15" id="KW-0288">FMN</keyword>
<evidence type="ECO:0000256" key="11">
    <source>
        <dbReference type="ARBA" id="ARBA00022840"/>
    </source>
</evidence>
<dbReference type="InterPro" id="IPR014729">
    <property type="entry name" value="Rossmann-like_a/b/a_fold"/>
</dbReference>
<comment type="pathway">
    <text evidence="3 15">Cofactor biosynthesis; FMN biosynthesis; FMN from riboflavin (ATP route): step 1/1.</text>
</comment>